<feature type="domain" description="HD-GYP" evidence="3">
    <location>
        <begin position="753"/>
        <end position="954"/>
    </location>
</feature>
<feature type="transmembrane region" description="Helical" evidence="1">
    <location>
        <begin position="344"/>
        <end position="362"/>
    </location>
</feature>
<organism evidence="4 5">
    <name type="scientific">Microvirgula aerodenitrificans</name>
    <dbReference type="NCBI Taxonomy" id="57480"/>
    <lineage>
        <taxon>Bacteria</taxon>
        <taxon>Pseudomonadati</taxon>
        <taxon>Pseudomonadota</taxon>
        <taxon>Betaproteobacteria</taxon>
        <taxon>Neisseriales</taxon>
        <taxon>Aquaspirillaceae</taxon>
        <taxon>Microvirgula</taxon>
    </lineage>
</organism>
<proteinExistence type="predicted"/>
<keyword evidence="1" id="KW-0472">Membrane</keyword>
<dbReference type="SUPFAM" id="SSF109604">
    <property type="entry name" value="HD-domain/PDEase-like"/>
    <property type="match status" value="2"/>
</dbReference>
<dbReference type="RefSeq" id="WP_107888948.1">
    <property type="nucleotide sequence ID" value="NZ_CP028519.1"/>
</dbReference>
<dbReference type="InterPro" id="IPR052020">
    <property type="entry name" value="Cyclic_di-GMP/3'3'-cGAMP_PDE"/>
</dbReference>
<dbReference type="GO" id="GO:0008081">
    <property type="term" value="F:phosphoric diester hydrolase activity"/>
    <property type="evidence" value="ECO:0007669"/>
    <property type="project" value="UniProtKB-ARBA"/>
</dbReference>
<dbReference type="EMBL" id="CP028519">
    <property type="protein sequence ID" value="AVY93685.1"/>
    <property type="molecule type" value="Genomic_DNA"/>
</dbReference>
<feature type="domain" description="HAMP" evidence="2">
    <location>
        <begin position="364"/>
        <end position="417"/>
    </location>
</feature>
<dbReference type="PANTHER" id="PTHR45228">
    <property type="entry name" value="CYCLIC DI-GMP PHOSPHODIESTERASE TM_0186-RELATED"/>
    <property type="match status" value="1"/>
</dbReference>
<keyword evidence="1" id="KW-1133">Transmembrane helix</keyword>
<dbReference type="Proteomes" id="UP000244173">
    <property type="component" value="Chromosome"/>
</dbReference>
<keyword evidence="1" id="KW-0812">Transmembrane</keyword>
<dbReference type="PANTHER" id="PTHR45228:SF5">
    <property type="entry name" value="CYCLIC DI-GMP PHOSPHODIESTERASE VC_1348-RELATED"/>
    <property type="match status" value="1"/>
</dbReference>
<dbReference type="SMART" id="SM00304">
    <property type="entry name" value="HAMP"/>
    <property type="match status" value="1"/>
</dbReference>
<dbReference type="Pfam" id="PF00672">
    <property type="entry name" value="HAMP"/>
    <property type="match status" value="1"/>
</dbReference>
<dbReference type="Pfam" id="PF13487">
    <property type="entry name" value="HD_5"/>
    <property type="match status" value="1"/>
</dbReference>
<dbReference type="OrthoDB" id="9774747at2"/>
<sequence length="975" mass="106264">MRNRLFHAQVYLASLFVVLILAAGGILTWSHYRDSTRMLLDATTHIFTASSDSVQVHLDQAMRPSGTLLRQLGQGPLARAGSLAQRQASLPVLLALLKDFPHLSALYAGYDTGDFFLARRLDSAALRERLDLPAEAAFLVQSIEHRPDGVADARWISYDSRGNEIASLARPGYVFDPRTRPWYQHAVHNPGLHTMTGPYLFYTSGTAGMSFAREAVPGVVVGLDMELSDLSALLTRQKVSPSAEIVLFSAQGKVLAYRGDPGHPAATPAGKPELPDLDALGSAPLAVFSRHALKPGETHFQVDGRDWFSSSSALATGHGPPLYLAVLAPMDELLVAATRQRNQSLLLTGLLALLLLPVSWWISRRVSRPLAELAERTRAIHTFDFSQSARVRSRVREIDDLGQALESMQGTIRNFLNIGLALVRERDVESLYARVLQETLDASQAGAGVLYLLDESAAHQLLPVGSRVAGGGQPILPCLLLEQYPDAALARALASGETSIERLAAASPALASFGPGLTALAGTDGVTLVAVPLKNRDGRAIGALALFVGEAASASHERIAFVEALSGLAAAMIDNQRLLAGQKGLLEAFIKLVAGAIDAKSPYTGGHCQRVPELTKMLARAACDANSGPFADFRLSGDEWEAIHIAAWLHDCGKVTTPEYVVDKATKLETLHDRIHEVRMRFEVLKRDADIDYWRGVAEGGEAMLLAAACDARKRELNDEFAFVAACNIGGEYLSPDKIERLQQIGARHWTRTLDDTLGISQDEARRKGARIPPPVAEALLADKPEHLFVRKEAEVHGEGNPWGFRLEIPEYKYNRGELHNLSVSRGTLTPEERYKINEHIVQTIIMLSQLPFPPHLKQVPEIAGGHHEKMDGTGYPLRLNGGQMSVPARMMAIADIFEALTAVDRPYKEGKTLSAALALMRGMRDGGHIDPDLFALFLTSGVYRRYAERYLRPEQIDEVDVARLLEPAPAPPQG</sequence>
<dbReference type="InterPro" id="IPR003018">
    <property type="entry name" value="GAF"/>
</dbReference>
<gene>
    <name evidence="4" type="ORF">DAI18_06220</name>
</gene>
<dbReference type="SUPFAM" id="SSF158472">
    <property type="entry name" value="HAMP domain-like"/>
    <property type="match status" value="1"/>
</dbReference>
<dbReference type="CDD" id="cd18773">
    <property type="entry name" value="PDC1_HK_sensor"/>
    <property type="match status" value="1"/>
</dbReference>
<feature type="transmembrane region" description="Helical" evidence="1">
    <location>
        <begin position="6"/>
        <end position="29"/>
    </location>
</feature>
<dbReference type="CDD" id="cd00077">
    <property type="entry name" value="HDc"/>
    <property type="match status" value="2"/>
</dbReference>
<evidence type="ECO:0000256" key="1">
    <source>
        <dbReference type="SAM" id="Phobius"/>
    </source>
</evidence>
<evidence type="ECO:0000259" key="3">
    <source>
        <dbReference type="PROSITE" id="PS51832"/>
    </source>
</evidence>
<dbReference type="STRING" id="1122240.GCA_000620105_01287"/>
<dbReference type="Gene3D" id="3.30.450.40">
    <property type="match status" value="1"/>
</dbReference>
<accession>A0A2S0P8M3</accession>
<evidence type="ECO:0000259" key="2">
    <source>
        <dbReference type="PROSITE" id="PS50885"/>
    </source>
</evidence>
<evidence type="ECO:0000313" key="5">
    <source>
        <dbReference type="Proteomes" id="UP000244173"/>
    </source>
</evidence>
<dbReference type="InterPro" id="IPR003607">
    <property type="entry name" value="HD/PDEase_dom"/>
</dbReference>
<dbReference type="Gene3D" id="3.30.450.20">
    <property type="entry name" value="PAS domain"/>
    <property type="match status" value="2"/>
</dbReference>
<evidence type="ECO:0000313" key="4">
    <source>
        <dbReference type="EMBL" id="AVY93685.1"/>
    </source>
</evidence>
<dbReference type="PROSITE" id="PS51832">
    <property type="entry name" value="HD_GYP"/>
    <property type="match status" value="1"/>
</dbReference>
<evidence type="ECO:0008006" key="6">
    <source>
        <dbReference type="Google" id="ProtNLM"/>
    </source>
</evidence>
<reference evidence="4 5" key="1">
    <citation type="submission" date="2018-04" db="EMBL/GenBank/DDBJ databases">
        <title>Denitrifier Microvirgula.</title>
        <authorList>
            <person name="Anderson E."/>
            <person name="Jang J."/>
            <person name="Ishii S."/>
        </authorList>
    </citation>
    <scope>NUCLEOTIDE SEQUENCE [LARGE SCALE GENOMIC DNA]</scope>
    <source>
        <strain evidence="4 5">BE2.4</strain>
    </source>
</reference>
<dbReference type="GO" id="GO:0007165">
    <property type="term" value="P:signal transduction"/>
    <property type="evidence" value="ECO:0007669"/>
    <property type="project" value="InterPro"/>
</dbReference>
<dbReference type="InterPro" id="IPR003660">
    <property type="entry name" value="HAMP_dom"/>
</dbReference>
<dbReference type="SMART" id="SM00471">
    <property type="entry name" value="HDc"/>
    <property type="match status" value="1"/>
</dbReference>
<dbReference type="Gene3D" id="6.10.340.10">
    <property type="match status" value="1"/>
</dbReference>
<name>A0A2S0P8M3_9NEIS</name>
<dbReference type="InterPro" id="IPR037522">
    <property type="entry name" value="HD_GYP_dom"/>
</dbReference>
<dbReference type="PROSITE" id="PS50885">
    <property type="entry name" value="HAMP"/>
    <property type="match status" value="1"/>
</dbReference>
<dbReference type="AlphaFoldDB" id="A0A2S0P8M3"/>
<dbReference type="SUPFAM" id="SSF55781">
    <property type="entry name" value="GAF domain-like"/>
    <property type="match status" value="1"/>
</dbReference>
<dbReference type="InterPro" id="IPR029016">
    <property type="entry name" value="GAF-like_dom_sf"/>
</dbReference>
<dbReference type="Gene3D" id="1.10.3210.10">
    <property type="entry name" value="Hypothetical protein af1432"/>
    <property type="match status" value="2"/>
</dbReference>
<dbReference type="GO" id="GO:0016020">
    <property type="term" value="C:membrane"/>
    <property type="evidence" value="ECO:0007669"/>
    <property type="project" value="InterPro"/>
</dbReference>
<dbReference type="SMART" id="SM00065">
    <property type="entry name" value="GAF"/>
    <property type="match status" value="1"/>
</dbReference>
<keyword evidence="5" id="KW-1185">Reference proteome</keyword>
<dbReference type="Pfam" id="PF13185">
    <property type="entry name" value="GAF_2"/>
    <property type="match status" value="1"/>
</dbReference>
<protein>
    <recommendedName>
        <fullName evidence="6">HAMP domain-containing protein</fullName>
    </recommendedName>
</protein>
<dbReference type="KEGG" id="maer:DAI18_06220"/>